<dbReference type="PATRIC" id="fig|29422.6.peg.2395"/>
<protein>
    <submittedName>
        <fullName evidence="2">Uncharacterized protein</fullName>
    </submittedName>
</protein>
<sequence length="64" mass="7519">MLQFIKQHPNTQFLDEDLKRAIDLQLGQMEKKQIKKNITEKSQDPVDNLGNQIVPTVFRRKQSP</sequence>
<accession>A0A0W0S3S3</accession>
<dbReference type="Proteomes" id="UP000054742">
    <property type="component" value="Unassembled WGS sequence"/>
</dbReference>
<evidence type="ECO:0000313" key="2">
    <source>
        <dbReference type="EMBL" id="KTC77954.1"/>
    </source>
</evidence>
<gene>
    <name evidence="2" type="ORF">Lbru_2246</name>
</gene>
<name>A0A0W0S3S3_9GAMM</name>
<keyword evidence="3" id="KW-1185">Reference proteome</keyword>
<evidence type="ECO:0000256" key="1">
    <source>
        <dbReference type="SAM" id="MobiDB-lite"/>
    </source>
</evidence>
<dbReference type="EMBL" id="LNXV01000033">
    <property type="protein sequence ID" value="KTC77954.1"/>
    <property type="molecule type" value="Genomic_DNA"/>
</dbReference>
<dbReference type="RefSeq" id="WP_058442238.1">
    <property type="nucleotide sequence ID" value="NZ_CAAAHU010000018.1"/>
</dbReference>
<organism evidence="2 3">
    <name type="scientific">Legionella brunensis</name>
    <dbReference type="NCBI Taxonomy" id="29422"/>
    <lineage>
        <taxon>Bacteria</taxon>
        <taxon>Pseudomonadati</taxon>
        <taxon>Pseudomonadota</taxon>
        <taxon>Gammaproteobacteria</taxon>
        <taxon>Legionellales</taxon>
        <taxon>Legionellaceae</taxon>
        <taxon>Legionella</taxon>
    </lineage>
</organism>
<comment type="caution">
    <text evidence="2">The sequence shown here is derived from an EMBL/GenBank/DDBJ whole genome shotgun (WGS) entry which is preliminary data.</text>
</comment>
<reference evidence="2 3" key="1">
    <citation type="submission" date="2015-11" db="EMBL/GenBank/DDBJ databases">
        <title>Genomic analysis of 38 Legionella species identifies large and diverse effector repertoires.</title>
        <authorList>
            <person name="Burstein D."/>
            <person name="Amaro F."/>
            <person name="Zusman T."/>
            <person name="Lifshitz Z."/>
            <person name="Cohen O."/>
            <person name="Gilbert J.A."/>
            <person name="Pupko T."/>
            <person name="Shuman H.A."/>
            <person name="Segal G."/>
        </authorList>
    </citation>
    <scope>NUCLEOTIDE SEQUENCE [LARGE SCALE GENOMIC DNA]</scope>
    <source>
        <strain evidence="2 3">ATCC 43878</strain>
    </source>
</reference>
<proteinExistence type="predicted"/>
<feature type="region of interest" description="Disordered" evidence="1">
    <location>
        <begin position="38"/>
        <end position="64"/>
    </location>
</feature>
<dbReference type="AlphaFoldDB" id="A0A0W0S3S3"/>
<evidence type="ECO:0000313" key="3">
    <source>
        <dbReference type="Proteomes" id="UP000054742"/>
    </source>
</evidence>